<accession>A0A5C3N956</accession>
<feature type="domain" description="N-acetyltransferase" evidence="1">
    <location>
        <begin position="7"/>
        <end position="169"/>
    </location>
</feature>
<dbReference type="AlphaFoldDB" id="A0A5C3N956"/>
<name>A0A5C3N956_9AGAM</name>
<dbReference type="Gene3D" id="3.40.630.30">
    <property type="match status" value="1"/>
</dbReference>
<dbReference type="PANTHER" id="PTHR43415">
    <property type="entry name" value="SPERMIDINE N(1)-ACETYLTRANSFERASE"/>
    <property type="match status" value="1"/>
</dbReference>
<dbReference type="SUPFAM" id="SSF55729">
    <property type="entry name" value="Acyl-CoA N-acyltransferases (Nat)"/>
    <property type="match status" value="1"/>
</dbReference>
<gene>
    <name evidence="2" type="ORF">OE88DRAFT_1657794</name>
</gene>
<organism evidence="2 3">
    <name type="scientific">Heliocybe sulcata</name>
    <dbReference type="NCBI Taxonomy" id="5364"/>
    <lineage>
        <taxon>Eukaryota</taxon>
        <taxon>Fungi</taxon>
        <taxon>Dikarya</taxon>
        <taxon>Basidiomycota</taxon>
        <taxon>Agaricomycotina</taxon>
        <taxon>Agaricomycetes</taxon>
        <taxon>Gloeophyllales</taxon>
        <taxon>Gloeophyllaceae</taxon>
        <taxon>Heliocybe</taxon>
    </lineage>
</organism>
<dbReference type="OrthoDB" id="630895at2759"/>
<evidence type="ECO:0000313" key="2">
    <source>
        <dbReference type="EMBL" id="TFK52498.1"/>
    </source>
</evidence>
<keyword evidence="3" id="KW-1185">Reference proteome</keyword>
<protein>
    <submittedName>
        <fullName evidence="2">Acyl-CoA N-acyltransferase</fullName>
    </submittedName>
</protein>
<dbReference type="GO" id="GO:0016747">
    <property type="term" value="F:acyltransferase activity, transferring groups other than amino-acyl groups"/>
    <property type="evidence" value="ECO:0007669"/>
    <property type="project" value="InterPro"/>
</dbReference>
<sequence length="183" mass="21242">MFETERIILRGAGEADFPLLLEMYNDPTIQRYMDIRPVAPYPPSFVENLKTMHEDAVLGVVLQHKASGAFMGEFRFTPTAAKDREVFVAICLKNEWQGTGYGTEVMKSMIRHAFVNLGMHRLSLNVFDGNNKAKVVYEKLGFVEECRVRKKNWVEGQWEDMVVMGMLESDWQKLPWKDQVRFE</sequence>
<dbReference type="PANTHER" id="PTHR43415:SF3">
    <property type="entry name" value="GNAT-FAMILY ACETYLTRANSFERASE"/>
    <property type="match status" value="1"/>
</dbReference>
<keyword evidence="2" id="KW-0012">Acyltransferase</keyword>
<reference evidence="2 3" key="1">
    <citation type="journal article" date="2019" name="Nat. Ecol. Evol.">
        <title>Megaphylogeny resolves global patterns of mushroom evolution.</title>
        <authorList>
            <person name="Varga T."/>
            <person name="Krizsan K."/>
            <person name="Foldi C."/>
            <person name="Dima B."/>
            <person name="Sanchez-Garcia M."/>
            <person name="Sanchez-Ramirez S."/>
            <person name="Szollosi G.J."/>
            <person name="Szarkandi J.G."/>
            <person name="Papp V."/>
            <person name="Albert L."/>
            <person name="Andreopoulos W."/>
            <person name="Angelini C."/>
            <person name="Antonin V."/>
            <person name="Barry K.W."/>
            <person name="Bougher N.L."/>
            <person name="Buchanan P."/>
            <person name="Buyck B."/>
            <person name="Bense V."/>
            <person name="Catcheside P."/>
            <person name="Chovatia M."/>
            <person name="Cooper J."/>
            <person name="Damon W."/>
            <person name="Desjardin D."/>
            <person name="Finy P."/>
            <person name="Geml J."/>
            <person name="Haridas S."/>
            <person name="Hughes K."/>
            <person name="Justo A."/>
            <person name="Karasinski D."/>
            <person name="Kautmanova I."/>
            <person name="Kiss B."/>
            <person name="Kocsube S."/>
            <person name="Kotiranta H."/>
            <person name="LaButti K.M."/>
            <person name="Lechner B.E."/>
            <person name="Liimatainen K."/>
            <person name="Lipzen A."/>
            <person name="Lukacs Z."/>
            <person name="Mihaltcheva S."/>
            <person name="Morgado L.N."/>
            <person name="Niskanen T."/>
            <person name="Noordeloos M.E."/>
            <person name="Ohm R.A."/>
            <person name="Ortiz-Santana B."/>
            <person name="Ovrebo C."/>
            <person name="Racz N."/>
            <person name="Riley R."/>
            <person name="Savchenko A."/>
            <person name="Shiryaev A."/>
            <person name="Soop K."/>
            <person name="Spirin V."/>
            <person name="Szebenyi C."/>
            <person name="Tomsovsky M."/>
            <person name="Tulloss R.E."/>
            <person name="Uehling J."/>
            <person name="Grigoriev I.V."/>
            <person name="Vagvolgyi C."/>
            <person name="Papp T."/>
            <person name="Martin F.M."/>
            <person name="Miettinen O."/>
            <person name="Hibbett D.S."/>
            <person name="Nagy L.G."/>
        </authorList>
    </citation>
    <scope>NUCLEOTIDE SEQUENCE [LARGE SCALE GENOMIC DNA]</scope>
    <source>
        <strain evidence="2 3">OMC1185</strain>
    </source>
</reference>
<dbReference type="InterPro" id="IPR016181">
    <property type="entry name" value="Acyl_CoA_acyltransferase"/>
</dbReference>
<dbReference type="InterPro" id="IPR000182">
    <property type="entry name" value="GNAT_dom"/>
</dbReference>
<dbReference type="Pfam" id="PF13302">
    <property type="entry name" value="Acetyltransf_3"/>
    <property type="match status" value="1"/>
</dbReference>
<dbReference type="Proteomes" id="UP000305948">
    <property type="component" value="Unassembled WGS sequence"/>
</dbReference>
<evidence type="ECO:0000313" key="3">
    <source>
        <dbReference type="Proteomes" id="UP000305948"/>
    </source>
</evidence>
<dbReference type="EMBL" id="ML213509">
    <property type="protein sequence ID" value="TFK52498.1"/>
    <property type="molecule type" value="Genomic_DNA"/>
</dbReference>
<dbReference type="PROSITE" id="PS51186">
    <property type="entry name" value="GNAT"/>
    <property type="match status" value="1"/>
</dbReference>
<evidence type="ECO:0000259" key="1">
    <source>
        <dbReference type="PROSITE" id="PS51186"/>
    </source>
</evidence>
<keyword evidence="2" id="KW-0808">Transferase</keyword>
<proteinExistence type="predicted"/>